<dbReference type="HOGENOM" id="CLU_019222_0_0_1"/>
<feature type="compositionally biased region" description="Basic residues" evidence="1">
    <location>
        <begin position="130"/>
        <end position="144"/>
    </location>
</feature>
<dbReference type="Proteomes" id="UP000028045">
    <property type="component" value="Unassembled WGS sequence"/>
</dbReference>
<feature type="compositionally biased region" description="Polar residues" evidence="1">
    <location>
        <begin position="146"/>
        <end position="159"/>
    </location>
</feature>
<dbReference type="InterPro" id="IPR052109">
    <property type="entry name" value="SRRM_Domain-Containing"/>
</dbReference>
<dbReference type="SUPFAM" id="SSF52047">
    <property type="entry name" value="RNI-like"/>
    <property type="match status" value="1"/>
</dbReference>
<dbReference type="PANTHER" id="PTHR34755:SF4">
    <property type="entry name" value="F-BOX DOMAIN-CONTAINING PROTEIN"/>
    <property type="match status" value="1"/>
</dbReference>
<dbReference type="EMBL" id="KL648738">
    <property type="protein sequence ID" value="KEY64449.1"/>
    <property type="molecule type" value="Genomic_DNA"/>
</dbReference>
<feature type="region of interest" description="Disordered" evidence="1">
    <location>
        <begin position="608"/>
        <end position="704"/>
    </location>
</feature>
<dbReference type="InterPro" id="IPR032675">
    <property type="entry name" value="LRR_dom_sf"/>
</dbReference>
<feature type="compositionally biased region" description="Acidic residues" evidence="1">
    <location>
        <begin position="756"/>
        <end position="765"/>
    </location>
</feature>
<sequence length="765" mass="86629">MAVTRRSGRKSAAVQTARQRHPLRESRTFMLRPKRHVPETPPSQSDDEEEEISDESQLDYSAAEDFEEAQVSSASSSRRRHSTRGHPIPAIPGHGRALRTSRRISENSTRRDDDTVAQPSKRGSGESRTKGVKRRRGRPPKAPKTHSSSAQKRQISSAQEGPESNAVAGNIPDWLDPRVPYAVWADIFFYAGTLQNDISWLIRAATACSAFLEPALSAIYLRPPIKTRAKFSRLAALLEQDPTTTRINYRAKVESLHINIHIPQLFQLTLYKMIAGLPRLRELVVFTPLDHVPYRDLDKHVGWRYPDSLFRALAGMPEELALGPDEPMDDFCPTYLKSWEWSGRFFRARHGPSPGFITGIHQSPAFSGLTKVSFTNFQLPSLHLARSRREDEETRRRVESEDQAHVEDIAQAISQLKSLNHLVFESSTVMNDQLLPLLPKNLKHLELINCWEIKSEDLSAFLATHGTDLRTLTLLHNQSLNLEFLTTLADTCPCLEELRMSMLYYRHHDSVNDADPMYDFALLPGQLPKWPQSIRVIDIEHIRDWSVEAAETFLQSLIDSAPTLPNLRHLSIKTMLDIPWQSRATVRREWRSRLEHVFLRPLELPKSSAISESGGTEEPARKKRRRARPSNSPSRRSGRIAASHSESDPRLRQSSKFRRKNAGAMYREPDTDEDLEEWDSSGSSEDPGGASGSESPEENEQASKQLDLPLQGLCSTVNILFDNQKPREVQYSMEDFLNVPDDQSNGDSDADYNGIDSDEDSTIAF</sequence>
<evidence type="ECO:0000313" key="2">
    <source>
        <dbReference type="EMBL" id="KEY64449.1"/>
    </source>
</evidence>
<reference evidence="2 3" key="1">
    <citation type="journal article" date="2014" name="BMC Genomics">
        <title>Comparative genome sequencing reveals chemotype-specific gene clusters in the toxigenic black mold Stachybotrys.</title>
        <authorList>
            <person name="Semeiks J."/>
            <person name="Borek D."/>
            <person name="Otwinowski Z."/>
            <person name="Grishin N.V."/>
        </authorList>
    </citation>
    <scope>NUCLEOTIDE SEQUENCE [LARGE SCALE GENOMIC DNA]</scope>
    <source>
        <strain evidence="3">CBS 109288 / IBT 7711</strain>
    </source>
</reference>
<dbReference type="PANTHER" id="PTHR34755">
    <property type="entry name" value="SERINE/ARGININE REPETITIVE MATRIX PROTEIN 3-RELATED"/>
    <property type="match status" value="1"/>
</dbReference>
<evidence type="ECO:0008006" key="4">
    <source>
        <dbReference type="Google" id="ProtNLM"/>
    </source>
</evidence>
<proteinExistence type="predicted"/>
<gene>
    <name evidence="2" type="ORF">S7711_05267</name>
</gene>
<feature type="compositionally biased region" description="Basic and acidic residues" evidence="1">
    <location>
        <begin position="103"/>
        <end position="114"/>
    </location>
</feature>
<dbReference type="OrthoDB" id="5395390at2759"/>
<evidence type="ECO:0000256" key="1">
    <source>
        <dbReference type="SAM" id="MobiDB-lite"/>
    </source>
</evidence>
<protein>
    <recommendedName>
        <fullName evidence="4">F-box domain-containing protein</fullName>
    </recommendedName>
</protein>
<evidence type="ECO:0000313" key="3">
    <source>
        <dbReference type="Proteomes" id="UP000028045"/>
    </source>
</evidence>
<dbReference type="AlphaFoldDB" id="A0A084AGM0"/>
<dbReference type="Gene3D" id="3.80.10.10">
    <property type="entry name" value="Ribonuclease Inhibitor"/>
    <property type="match status" value="1"/>
</dbReference>
<feature type="region of interest" description="Disordered" evidence="1">
    <location>
        <begin position="737"/>
        <end position="765"/>
    </location>
</feature>
<organism evidence="2 3">
    <name type="scientific">Stachybotrys chartarum (strain CBS 109288 / IBT 7711)</name>
    <name type="common">Toxic black mold</name>
    <name type="synonym">Stilbospora chartarum</name>
    <dbReference type="NCBI Taxonomy" id="1280523"/>
    <lineage>
        <taxon>Eukaryota</taxon>
        <taxon>Fungi</taxon>
        <taxon>Dikarya</taxon>
        <taxon>Ascomycota</taxon>
        <taxon>Pezizomycotina</taxon>
        <taxon>Sordariomycetes</taxon>
        <taxon>Hypocreomycetidae</taxon>
        <taxon>Hypocreales</taxon>
        <taxon>Stachybotryaceae</taxon>
        <taxon>Stachybotrys</taxon>
    </lineage>
</organism>
<feature type="region of interest" description="Disordered" evidence="1">
    <location>
        <begin position="1"/>
        <end position="169"/>
    </location>
</feature>
<keyword evidence="3" id="KW-1185">Reference proteome</keyword>
<feature type="compositionally biased region" description="Acidic residues" evidence="1">
    <location>
        <begin position="45"/>
        <end position="68"/>
    </location>
</feature>
<accession>A0A084AGM0</accession>
<name>A0A084AGM0_STACB</name>
<feature type="compositionally biased region" description="Acidic residues" evidence="1">
    <location>
        <begin position="670"/>
        <end position="679"/>
    </location>
</feature>